<organism evidence="1">
    <name type="scientific">Rhizophora mucronata</name>
    <name type="common">Asiatic mangrove</name>
    <dbReference type="NCBI Taxonomy" id="61149"/>
    <lineage>
        <taxon>Eukaryota</taxon>
        <taxon>Viridiplantae</taxon>
        <taxon>Streptophyta</taxon>
        <taxon>Embryophyta</taxon>
        <taxon>Tracheophyta</taxon>
        <taxon>Spermatophyta</taxon>
        <taxon>Magnoliopsida</taxon>
        <taxon>eudicotyledons</taxon>
        <taxon>Gunneridae</taxon>
        <taxon>Pentapetalae</taxon>
        <taxon>rosids</taxon>
        <taxon>fabids</taxon>
        <taxon>Malpighiales</taxon>
        <taxon>Rhizophoraceae</taxon>
        <taxon>Rhizophora</taxon>
    </lineage>
</organism>
<evidence type="ECO:0000313" key="1">
    <source>
        <dbReference type="EMBL" id="MBX41015.1"/>
    </source>
</evidence>
<name>A0A2P2NEV1_RHIMU</name>
<accession>A0A2P2NEV1</accession>
<dbReference type="AlphaFoldDB" id="A0A2P2NEV1"/>
<dbReference type="EMBL" id="GGEC01060531">
    <property type="protein sequence ID" value="MBX41015.1"/>
    <property type="molecule type" value="Transcribed_RNA"/>
</dbReference>
<proteinExistence type="predicted"/>
<sequence length="31" mass="3738">MIKQLQAVICYYKLYMFIDKLLSLFLQIPVT</sequence>
<reference evidence="1" key="1">
    <citation type="submission" date="2018-02" db="EMBL/GenBank/DDBJ databases">
        <title>Rhizophora mucronata_Transcriptome.</title>
        <authorList>
            <person name="Meera S.P."/>
            <person name="Sreeshan A."/>
            <person name="Augustine A."/>
        </authorList>
    </citation>
    <scope>NUCLEOTIDE SEQUENCE</scope>
    <source>
        <tissue evidence="1">Leaf</tissue>
    </source>
</reference>
<protein>
    <submittedName>
        <fullName evidence="1">Uncharacterized protein</fullName>
    </submittedName>
</protein>